<reference evidence="5" key="1">
    <citation type="submission" date="2021-01" db="EMBL/GenBank/DDBJ databases">
        <authorList>
            <consortium name="Genoscope - CEA"/>
            <person name="William W."/>
        </authorList>
    </citation>
    <scope>NUCLEOTIDE SEQUENCE</scope>
</reference>
<name>A0A816SBZ3_BRANA</name>
<dbReference type="Gene3D" id="1.10.246.20">
    <property type="entry name" value="Coactivator CBP, KIX domain"/>
    <property type="match status" value="2"/>
</dbReference>
<dbReference type="Pfam" id="PF16987">
    <property type="entry name" value="KIX_2"/>
    <property type="match status" value="2"/>
</dbReference>
<dbReference type="PANTHER" id="PTHR33137">
    <property type="entry name" value="MEDIATOR OF RNA POLYMERASE II TRANSCRIPTION SUBUNIT 15A-RELATED"/>
    <property type="match status" value="1"/>
</dbReference>
<dbReference type="InterPro" id="IPR036529">
    <property type="entry name" value="KIX_dom_sf"/>
</dbReference>
<dbReference type="FunFam" id="1.10.246.20:FF:000003">
    <property type="entry name" value="Mediator of RNA polymerase II transcription subunit 15a"/>
    <property type="match status" value="2"/>
</dbReference>
<dbReference type="GO" id="GO:0003713">
    <property type="term" value="F:transcription coactivator activity"/>
    <property type="evidence" value="ECO:0007669"/>
    <property type="project" value="InterPro"/>
</dbReference>
<dbReference type="EMBL" id="HG994360">
    <property type="protein sequence ID" value="CAF2083398.1"/>
    <property type="molecule type" value="Genomic_DNA"/>
</dbReference>
<dbReference type="GO" id="GO:0005634">
    <property type="term" value="C:nucleus"/>
    <property type="evidence" value="ECO:0007669"/>
    <property type="project" value="UniProtKB-SubCell"/>
</dbReference>
<accession>A0A816SBZ3</accession>
<evidence type="ECO:0000313" key="5">
    <source>
        <dbReference type="EMBL" id="CAF2083398.1"/>
    </source>
</evidence>
<proteinExistence type="predicted"/>
<dbReference type="GO" id="GO:0031490">
    <property type="term" value="F:chromatin DNA binding"/>
    <property type="evidence" value="ECO:0007669"/>
    <property type="project" value="InterPro"/>
</dbReference>
<feature type="signal peptide" evidence="3">
    <location>
        <begin position="1"/>
        <end position="23"/>
    </location>
</feature>
<sequence>MFKASSWSWSRSLLVATLNPALAANLRLETLKKHLPFSEPEGINELKRIAARFEDKVFSSAVHQTDYLRKISLKMLIMETKDQNAAGSSPSIPADSNNPALDDQLDNLMINVERFLLNEEPAMNSGDWRAQLPPDSRQKNVDKLMETLEKHVPYSGQEGVEELRRIAVSFEELIFNTAINQGDYFHKISLKMQTMEEDD</sequence>
<gene>
    <name evidence="5" type="ORF">DARMORV10_A06P11840.1</name>
</gene>
<comment type="subcellular location">
    <subcellularLocation>
        <location evidence="1">Nucleus</location>
    </subcellularLocation>
</comment>
<feature type="chain" id="PRO_5032756394" evidence="3">
    <location>
        <begin position="24"/>
        <end position="199"/>
    </location>
</feature>
<dbReference type="PANTHER" id="PTHR33137:SF4">
    <property type="entry name" value="MEDIATOR OF RNA POLYMERASE II TRANSCRIPTION SUBUNIT 15A-RELATED"/>
    <property type="match status" value="1"/>
</dbReference>
<evidence type="ECO:0000259" key="4">
    <source>
        <dbReference type="Pfam" id="PF16987"/>
    </source>
</evidence>
<keyword evidence="3" id="KW-0732">Signal</keyword>
<feature type="domain" description="Mediator complex subunit 15 KIX" evidence="4">
    <location>
        <begin position="25"/>
        <end position="88"/>
    </location>
</feature>
<feature type="domain" description="Mediator complex subunit 15 KIX" evidence="4">
    <location>
        <begin position="126"/>
        <end position="197"/>
    </location>
</feature>
<organism evidence="5">
    <name type="scientific">Brassica napus</name>
    <name type="common">Rape</name>
    <dbReference type="NCBI Taxonomy" id="3708"/>
    <lineage>
        <taxon>Eukaryota</taxon>
        <taxon>Viridiplantae</taxon>
        <taxon>Streptophyta</taxon>
        <taxon>Embryophyta</taxon>
        <taxon>Tracheophyta</taxon>
        <taxon>Spermatophyta</taxon>
        <taxon>Magnoliopsida</taxon>
        <taxon>eudicotyledons</taxon>
        <taxon>Gunneridae</taxon>
        <taxon>Pentapetalae</taxon>
        <taxon>rosids</taxon>
        <taxon>malvids</taxon>
        <taxon>Brassicales</taxon>
        <taxon>Brassicaceae</taxon>
        <taxon>Brassiceae</taxon>
        <taxon>Brassica</taxon>
    </lineage>
</organism>
<dbReference type="InterPro" id="IPR044661">
    <property type="entry name" value="MED15a/b/c-like"/>
</dbReference>
<dbReference type="InterPro" id="IPR036546">
    <property type="entry name" value="MED15_KIX"/>
</dbReference>
<evidence type="ECO:0000256" key="1">
    <source>
        <dbReference type="ARBA" id="ARBA00004123"/>
    </source>
</evidence>
<evidence type="ECO:0000256" key="2">
    <source>
        <dbReference type="ARBA" id="ARBA00023242"/>
    </source>
</evidence>
<evidence type="ECO:0000256" key="3">
    <source>
        <dbReference type="SAM" id="SignalP"/>
    </source>
</evidence>
<protein>
    <submittedName>
        <fullName evidence="5">(rape) hypothetical protein</fullName>
    </submittedName>
</protein>
<dbReference type="AlphaFoldDB" id="A0A816SBZ3"/>
<dbReference type="Proteomes" id="UP001295469">
    <property type="component" value="Chromosome A06"/>
</dbReference>
<dbReference type="SUPFAM" id="SSF47040">
    <property type="entry name" value="Kix domain of CBP (creb binding protein)"/>
    <property type="match status" value="1"/>
</dbReference>
<keyword evidence="2" id="KW-0539">Nucleus</keyword>